<reference evidence="8" key="1">
    <citation type="journal article" date="2012" name="Science">
        <title>The Paleozoic origin of enzymatic lignin decomposition reconstructed from 31 fungal genomes.</title>
        <authorList>
            <person name="Floudas D."/>
            <person name="Binder M."/>
            <person name="Riley R."/>
            <person name="Barry K."/>
            <person name="Blanchette R.A."/>
            <person name="Henrissat B."/>
            <person name="Martinez A.T."/>
            <person name="Otillar R."/>
            <person name="Spatafora J.W."/>
            <person name="Yadav J.S."/>
            <person name="Aerts A."/>
            <person name="Benoit I."/>
            <person name="Boyd A."/>
            <person name="Carlson A."/>
            <person name="Copeland A."/>
            <person name="Coutinho P.M."/>
            <person name="de Vries R.P."/>
            <person name="Ferreira P."/>
            <person name="Findley K."/>
            <person name="Foster B."/>
            <person name="Gaskell J."/>
            <person name="Glotzer D."/>
            <person name="Gorecki P."/>
            <person name="Heitman J."/>
            <person name="Hesse C."/>
            <person name="Hori C."/>
            <person name="Igarashi K."/>
            <person name="Jurgens J.A."/>
            <person name="Kallen N."/>
            <person name="Kersten P."/>
            <person name="Kohler A."/>
            <person name="Kuees U."/>
            <person name="Kumar T.K.A."/>
            <person name="Kuo A."/>
            <person name="LaButti K."/>
            <person name="Larrondo L.F."/>
            <person name="Lindquist E."/>
            <person name="Ling A."/>
            <person name="Lombard V."/>
            <person name="Lucas S."/>
            <person name="Lundell T."/>
            <person name="Martin R."/>
            <person name="McLaughlin D.J."/>
            <person name="Morgenstern I."/>
            <person name="Morin E."/>
            <person name="Murat C."/>
            <person name="Nagy L.G."/>
            <person name="Nolan M."/>
            <person name="Ohm R.A."/>
            <person name="Patyshakuliyeva A."/>
            <person name="Rokas A."/>
            <person name="Ruiz-Duenas F.J."/>
            <person name="Sabat G."/>
            <person name="Salamov A."/>
            <person name="Samejima M."/>
            <person name="Schmutz J."/>
            <person name="Slot J.C."/>
            <person name="St John F."/>
            <person name="Stenlid J."/>
            <person name="Sun H."/>
            <person name="Sun S."/>
            <person name="Syed K."/>
            <person name="Tsang A."/>
            <person name="Wiebenga A."/>
            <person name="Young D."/>
            <person name="Pisabarro A."/>
            <person name="Eastwood D.C."/>
            <person name="Martin F."/>
            <person name="Cullen D."/>
            <person name="Grigoriev I.V."/>
            <person name="Hibbett D.S."/>
        </authorList>
    </citation>
    <scope>NUCLEOTIDE SEQUENCE [LARGE SCALE GENOMIC DNA]</scope>
    <source>
        <strain evidence="8">RWD-64-598 SS2</strain>
    </source>
</reference>
<dbReference type="Gene3D" id="6.10.140.2220">
    <property type="match status" value="1"/>
</dbReference>
<dbReference type="GO" id="GO:0008270">
    <property type="term" value="F:zinc ion binding"/>
    <property type="evidence" value="ECO:0007669"/>
    <property type="project" value="UniProtKB-KW"/>
</dbReference>
<accession>A0A5M3N4G8</accession>
<organism evidence="7 8">
    <name type="scientific">Coniophora puteana (strain RWD-64-598)</name>
    <name type="common">Brown rot fungus</name>
    <dbReference type="NCBI Taxonomy" id="741705"/>
    <lineage>
        <taxon>Eukaryota</taxon>
        <taxon>Fungi</taxon>
        <taxon>Dikarya</taxon>
        <taxon>Basidiomycota</taxon>
        <taxon>Agaricomycotina</taxon>
        <taxon>Agaricomycetes</taxon>
        <taxon>Agaricomycetidae</taxon>
        <taxon>Boletales</taxon>
        <taxon>Coniophorineae</taxon>
        <taxon>Coniophoraceae</taxon>
        <taxon>Coniophora</taxon>
    </lineage>
</organism>
<dbReference type="PROSITE" id="PS01360">
    <property type="entry name" value="ZF_MYND_1"/>
    <property type="match status" value="1"/>
</dbReference>
<feature type="region of interest" description="Disordered" evidence="5">
    <location>
        <begin position="1"/>
        <end position="20"/>
    </location>
</feature>
<evidence type="ECO:0000256" key="1">
    <source>
        <dbReference type="ARBA" id="ARBA00022723"/>
    </source>
</evidence>
<evidence type="ECO:0000259" key="6">
    <source>
        <dbReference type="PROSITE" id="PS50865"/>
    </source>
</evidence>
<dbReference type="AlphaFoldDB" id="A0A5M3N4G8"/>
<feature type="compositionally biased region" description="Polar residues" evidence="5">
    <location>
        <begin position="1"/>
        <end position="12"/>
    </location>
</feature>
<protein>
    <recommendedName>
        <fullName evidence="6">MYND-type domain-containing protein</fullName>
    </recommendedName>
</protein>
<dbReference type="Proteomes" id="UP000053558">
    <property type="component" value="Unassembled WGS sequence"/>
</dbReference>
<dbReference type="RefSeq" id="XP_007765131.1">
    <property type="nucleotide sequence ID" value="XM_007766941.1"/>
</dbReference>
<dbReference type="InterPro" id="IPR002893">
    <property type="entry name" value="Znf_MYND"/>
</dbReference>
<evidence type="ECO:0000313" key="7">
    <source>
        <dbReference type="EMBL" id="EIW85735.1"/>
    </source>
</evidence>
<gene>
    <name evidence="7" type="ORF">CONPUDRAFT_135346</name>
</gene>
<keyword evidence="2 4" id="KW-0863">Zinc-finger</keyword>
<keyword evidence="3" id="KW-0862">Zinc</keyword>
<dbReference type="SUPFAM" id="SSF144232">
    <property type="entry name" value="HIT/MYND zinc finger-like"/>
    <property type="match status" value="1"/>
</dbReference>
<evidence type="ECO:0000256" key="4">
    <source>
        <dbReference type="PROSITE-ProRule" id="PRU00134"/>
    </source>
</evidence>
<dbReference type="OrthoDB" id="432970at2759"/>
<keyword evidence="8" id="KW-1185">Reference proteome</keyword>
<evidence type="ECO:0000256" key="2">
    <source>
        <dbReference type="ARBA" id="ARBA00022771"/>
    </source>
</evidence>
<dbReference type="EMBL" id="JH711574">
    <property type="protein sequence ID" value="EIW85735.1"/>
    <property type="molecule type" value="Genomic_DNA"/>
</dbReference>
<dbReference type="Pfam" id="PF01753">
    <property type="entry name" value="zf-MYND"/>
    <property type="match status" value="1"/>
</dbReference>
<evidence type="ECO:0000256" key="3">
    <source>
        <dbReference type="ARBA" id="ARBA00022833"/>
    </source>
</evidence>
<dbReference type="PROSITE" id="PS50865">
    <property type="entry name" value="ZF_MYND_2"/>
    <property type="match status" value="1"/>
</dbReference>
<proteinExistence type="predicted"/>
<dbReference type="KEGG" id="cput:CONPUDRAFT_135346"/>
<sequence>MSAQDCRSSGSENIHRDANGGGVEWKGAGIVSDGCASCDGHQNHSSARLQRCAGCKRVMYCSTDCQRAHWPIHKKLCKLSAQMLQELSGLEPQAARSAAEFDKWASLHRPAFVFAIHHALQLEANPDAHKSHGLYVELTAKPDRHKYPLHQRYNINRGFIVPLDVLHQMVGGASHGEELASAYPTPDEDRRIGVMLLGFNRVARWQRLGLMEHGHLGEIARYVGISQDWVSWLEKAINENLQAKIRLPKAPKSGQR</sequence>
<evidence type="ECO:0000313" key="8">
    <source>
        <dbReference type="Proteomes" id="UP000053558"/>
    </source>
</evidence>
<comment type="caution">
    <text evidence="7">The sequence shown here is derived from an EMBL/GenBank/DDBJ whole genome shotgun (WGS) entry which is preliminary data.</text>
</comment>
<evidence type="ECO:0000256" key="5">
    <source>
        <dbReference type="SAM" id="MobiDB-lite"/>
    </source>
</evidence>
<keyword evidence="1" id="KW-0479">Metal-binding</keyword>
<feature type="domain" description="MYND-type" evidence="6">
    <location>
        <begin position="35"/>
        <end position="77"/>
    </location>
</feature>
<name>A0A5M3N4G8_CONPW</name>
<dbReference type="GeneID" id="19200748"/>